<feature type="domain" description="Peptidase M50" evidence="6">
    <location>
        <begin position="52"/>
        <end position="141"/>
    </location>
</feature>
<evidence type="ECO:0000256" key="2">
    <source>
        <dbReference type="ARBA" id="ARBA00022692"/>
    </source>
</evidence>
<evidence type="ECO:0000259" key="6">
    <source>
        <dbReference type="Pfam" id="PF02163"/>
    </source>
</evidence>
<sequence>MGYGGGFRSFDRIVNVEVEEPVSWILGLAAVAFAWGSWEVLSPRFFVSPDFVAVFLGFVLHEAAHKLVAIRMGMKSEFIAYGPGLLITFLSGLVPFIIVLAPGYVRSIHTGWAHPKGFLYSVAAGPAVNIALALAAAVALQFAPATLVAYLRAVVDVNAWFAFFNLLPVPPLDGSKIFRATPTWWAVMIASSILLLAL</sequence>
<dbReference type="GeneID" id="1446378"/>
<evidence type="ECO:0000256" key="5">
    <source>
        <dbReference type="SAM" id="Phobius"/>
    </source>
</evidence>
<dbReference type="AlphaFoldDB" id="Q9YAH2"/>
<dbReference type="eggNOG" id="arCOG00614">
    <property type="taxonomic scope" value="Archaea"/>
</dbReference>
<dbReference type="Pfam" id="PF02163">
    <property type="entry name" value="Peptidase_M50"/>
    <property type="match status" value="2"/>
</dbReference>
<evidence type="ECO:0000313" key="7">
    <source>
        <dbReference type="EMBL" id="BAA80977.2"/>
    </source>
</evidence>
<feature type="transmembrane region" description="Helical" evidence="5">
    <location>
        <begin position="177"/>
        <end position="197"/>
    </location>
</feature>
<feature type="transmembrane region" description="Helical" evidence="5">
    <location>
        <begin position="117"/>
        <end position="140"/>
    </location>
</feature>
<dbReference type="PANTHER" id="PTHR35864:SF1">
    <property type="entry name" value="ZINC METALLOPROTEASE YWHC-RELATED"/>
    <property type="match status" value="1"/>
</dbReference>
<feature type="transmembrane region" description="Helical" evidence="5">
    <location>
        <begin position="147"/>
        <end position="165"/>
    </location>
</feature>
<dbReference type="EnsemblBacteria" id="BAA80977">
    <property type="protein sequence ID" value="BAA80977"/>
    <property type="gene ID" value="APE_1967.1"/>
</dbReference>
<protein>
    <recommendedName>
        <fullName evidence="6">Peptidase M50 domain-containing protein</fullName>
    </recommendedName>
</protein>
<feature type="transmembrane region" description="Helical" evidence="5">
    <location>
        <begin position="44"/>
        <end position="64"/>
    </location>
</feature>
<dbReference type="Proteomes" id="UP000002518">
    <property type="component" value="Chromosome"/>
</dbReference>
<keyword evidence="2 5" id="KW-0812">Transmembrane</keyword>
<reference evidence="7 8" key="1">
    <citation type="journal article" date="1999" name="DNA Res.">
        <title>Complete genome sequence of an aerobic hyper-thermophilic crenarchaeon, Aeropyrum pernix K1.</title>
        <authorList>
            <person name="Kawarabayasi Y."/>
            <person name="Hino Y."/>
            <person name="Horikawa H."/>
            <person name="Yamazaki S."/>
            <person name="Haikawa Y."/>
            <person name="Jin-no K."/>
            <person name="Takahashi M."/>
            <person name="Sekine M."/>
            <person name="Baba S."/>
            <person name="Ankai A."/>
            <person name="Kosugi H."/>
            <person name="Hosoyama A."/>
            <person name="Fukui S."/>
            <person name="Nagai Y."/>
            <person name="Nishijima K."/>
            <person name="Nakazawa H."/>
            <person name="Takamiya M."/>
            <person name="Masuda S."/>
            <person name="Funahashi T."/>
            <person name="Tanaka T."/>
            <person name="Kudoh Y."/>
            <person name="Yamazaki J."/>
            <person name="Kushida N."/>
            <person name="Oguchi A."/>
            <person name="Aoki K."/>
            <person name="Kubota K."/>
            <person name="Nakamura Y."/>
            <person name="Nomura N."/>
            <person name="Sako Y."/>
            <person name="Kikuchi H."/>
        </authorList>
    </citation>
    <scope>NUCLEOTIDE SEQUENCE [LARGE SCALE GENOMIC DNA]</scope>
    <source>
        <strain evidence="8">ATCC 700893 / DSM 11879 / JCM 9820 / NBRC 100138 / K1</strain>
    </source>
</reference>
<dbReference type="PIR" id="A72499">
    <property type="entry name" value="A72499"/>
</dbReference>
<dbReference type="RefSeq" id="WP_010866710.1">
    <property type="nucleotide sequence ID" value="NC_000854.2"/>
</dbReference>
<dbReference type="STRING" id="272557.APE_1967.1"/>
<evidence type="ECO:0000256" key="1">
    <source>
        <dbReference type="ARBA" id="ARBA00004141"/>
    </source>
</evidence>
<dbReference type="KEGG" id="ape:APE_1967.1"/>
<dbReference type="EMBL" id="BA000002">
    <property type="protein sequence ID" value="BAA80977.2"/>
    <property type="molecule type" value="Genomic_DNA"/>
</dbReference>
<keyword evidence="4 5" id="KW-0472">Membrane</keyword>
<dbReference type="GO" id="GO:0006508">
    <property type="term" value="P:proteolysis"/>
    <property type="evidence" value="ECO:0007669"/>
    <property type="project" value="InterPro"/>
</dbReference>
<evidence type="ECO:0000313" key="8">
    <source>
        <dbReference type="Proteomes" id="UP000002518"/>
    </source>
</evidence>
<proteinExistence type="predicted"/>
<dbReference type="InterPro" id="IPR052348">
    <property type="entry name" value="Metallopeptidase_M50B"/>
</dbReference>
<organism evidence="7 8">
    <name type="scientific">Aeropyrum pernix (strain ATCC 700893 / DSM 11879 / JCM 9820 / NBRC 100138 / K1)</name>
    <dbReference type="NCBI Taxonomy" id="272557"/>
    <lineage>
        <taxon>Archaea</taxon>
        <taxon>Thermoproteota</taxon>
        <taxon>Thermoprotei</taxon>
        <taxon>Desulfurococcales</taxon>
        <taxon>Desulfurococcaceae</taxon>
        <taxon>Aeropyrum</taxon>
    </lineage>
</organism>
<gene>
    <name evidence="7" type="ordered locus">APE_1967.1</name>
</gene>
<dbReference type="GO" id="GO:0016020">
    <property type="term" value="C:membrane"/>
    <property type="evidence" value="ECO:0007669"/>
    <property type="project" value="UniProtKB-SubCell"/>
</dbReference>
<keyword evidence="8" id="KW-1185">Reference proteome</keyword>
<accession>Q9YAH2</accession>
<feature type="transmembrane region" description="Helical" evidence="5">
    <location>
        <begin position="85"/>
        <end position="105"/>
    </location>
</feature>
<feature type="domain" description="Peptidase M50" evidence="6">
    <location>
        <begin position="145"/>
        <end position="185"/>
    </location>
</feature>
<comment type="subcellular location">
    <subcellularLocation>
        <location evidence="1">Membrane</location>
        <topology evidence="1">Multi-pass membrane protein</topology>
    </subcellularLocation>
</comment>
<name>Q9YAH2_AERPE</name>
<evidence type="ECO:0000256" key="3">
    <source>
        <dbReference type="ARBA" id="ARBA00022989"/>
    </source>
</evidence>
<keyword evidence="3 5" id="KW-1133">Transmembrane helix</keyword>
<dbReference type="InterPro" id="IPR008915">
    <property type="entry name" value="Peptidase_M50"/>
</dbReference>
<dbReference type="PANTHER" id="PTHR35864">
    <property type="entry name" value="ZINC METALLOPROTEASE MJ0611-RELATED"/>
    <property type="match status" value="1"/>
</dbReference>
<feature type="transmembrane region" description="Helical" evidence="5">
    <location>
        <begin position="21"/>
        <end position="38"/>
    </location>
</feature>
<evidence type="ECO:0000256" key="4">
    <source>
        <dbReference type="ARBA" id="ARBA00023136"/>
    </source>
</evidence>